<protein>
    <submittedName>
        <fullName evidence="2">Uncharacterized protein</fullName>
    </submittedName>
</protein>
<organism evidence="2 3">
    <name type="scientific">Tulasnella calospora MUT 4182</name>
    <dbReference type="NCBI Taxonomy" id="1051891"/>
    <lineage>
        <taxon>Eukaryota</taxon>
        <taxon>Fungi</taxon>
        <taxon>Dikarya</taxon>
        <taxon>Basidiomycota</taxon>
        <taxon>Agaricomycotina</taxon>
        <taxon>Agaricomycetes</taxon>
        <taxon>Cantharellales</taxon>
        <taxon>Tulasnellaceae</taxon>
        <taxon>Tulasnella</taxon>
    </lineage>
</organism>
<feature type="compositionally biased region" description="Basic and acidic residues" evidence="1">
    <location>
        <begin position="1"/>
        <end position="15"/>
    </location>
</feature>
<reference evidence="2 3" key="1">
    <citation type="submission" date="2014-04" db="EMBL/GenBank/DDBJ databases">
        <authorList>
            <consortium name="DOE Joint Genome Institute"/>
            <person name="Kuo A."/>
            <person name="Girlanda M."/>
            <person name="Perotto S."/>
            <person name="Kohler A."/>
            <person name="Nagy L.G."/>
            <person name="Floudas D."/>
            <person name="Copeland A."/>
            <person name="Barry K.W."/>
            <person name="Cichocki N."/>
            <person name="Veneault-Fourrey C."/>
            <person name="LaButti K."/>
            <person name="Lindquist E.A."/>
            <person name="Lipzen A."/>
            <person name="Lundell T."/>
            <person name="Morin E."/>
            <person name="Murat C."/>
            <person name="Sun H."/>
            <person name="Tunlid A."/>
            <person name="Henrissat B."/>
            <person name="Grigoriev I.V."/>
            <person name="Hibbett D.S."/>
            <person name="Martin F."/>
            <person name="Nordberg H.P."/>
            <person name="Cantor M.N."/>
            <person name="Hua S.X."/>
        </authorList>
    </citation>
    <scope>NUCLEOTIDE SEQUENCE [LARGE SCALE GENOMIC DNA]</scope>
    <source>
        <strain evidence="2 3">MUT 4182</strain>
    </source>
</reference>
<dbReference type="OrthoDB" id="3071123at2759"/>
<sequence>MLSQHDTEPSSREESQSPSAALSDFLEKIDKGQGNDSEWVEKQLHEWMGSIIADSHEGHHSTIPLLEAIPNGLRKTVALLTWMKDTAKKNGLPVKEIKNQELYVRESSLDRRFRVSWGQIWATTLIKTYVSAHMDSLCKDVVLDFYGSDLSKEAGCSGMIRNFLHCNRCIALEVDDCVLILPERSLDIQGREAATILCNDGDVKSCTLLTGAVDYCIATWQAGISVSGNPIYLLDDQVTVSDTMQTDANWPFSESVEQYYISLVEAKRVSDRGKPVRLEDHLPQVIAQCIVTSRAIRIGSKHESELSPVPFILSNGIDWIFGVVGNAPPSGDTWCCLHSEIQRAEIPTIKGMTFDEVCKVQYTPSIKAIVEAILAWTCSQAPSIFDAMMLEGSLEDADDAGA</sequence>
<evidence type="ECO:0000256" key="1">
    <source>
        <dbReference type="SAM" id="MobiDB-lite"/>
    </source>
</evidence>
<proteinExistence type="predicted"/>
<dbReference type="EMBL" id="KN823224">
    <property type="protein sequence ID" value="KIO19398.1"/>
    <property type="molecule type" value="Genomic_DNA"/>
</dbReference>
<feature type="region of interest" description="Disordered" evidence="1">
    <location>
        <begin position="1"/>
        <end position="24"/>
    </location>
</feature>
<keyword evidence="3" id="KW-1185">Reference proteome</keyword>
<name>A0A0C3KDA5_9AGAM</name>
<gene>
    <name evidence="2" type="ORF">M407DRAFT_11416</name>
</gene>
<dbReference type="AlphaFoldDB" id="A0A0C3KDA5"/>
<accession>A0A0C3KDA5</accession>
<evidence type="ECO:0000313" key="3">
    <source>
        <dbReference type="Proteomes" id="UP000054248"/>
    </source>
</evidence>
<dbReference type="HOGENOM" id="CLU_685487_0_0_1"/>
<dbReference type="Proteomes" id="UP000054248">
    <property type="component" value="Unassembled WGS sequence"/>
</dbReference>
<reference evidence="3" key="2">
    <citation type="submission" date="2015-01" db="EMBL/GenBank/DDBJ databases">
        <title>Evolutionary Origins and Diversification of the Mycorrhizal Mutualists.</title>
        <authorList>
            <consortium name="DOE Joint Genome Institute"/>
            <consortium name="Mycorrhizal Genomics Consortium"/>
            <person name="Kohler A."/>
            <person name="Kuo A."/>
            <person name="Nagy L.G."/>
            <person name="Floudas D."/>
            <person name="Copeland A."/>
            <person name="Barry K.W."/>
            <person name="Cichocki N."/>
            <person name="Veneault-Fourrey C."/>
            <person name="LaButti K."/>
            <person name="Lindquist E.A."/>
            <person name="Lipzen A."/>
            <person name="Lundell T."/>
            <person name="Morin E."/>
            <person name="Murat C."/>
            <person name="Riley R."/>
            <person name="Ohm R."/>
            <person name="Sun H."/>
            <person name="Tunlid A."/>
            <person name="Henrissat B."/>
            <person name="Grigoriev I.V."/>
            <person name="Hibbett D.S."/>
            <person name="Martin F."/>
        </authorList>
    </citation>
    <scope>NUCLEOTIDE SEQUENCE [LARGE SCALE GENOMIC DNA]</scope>
    <source>
        <strain evidence="3">MUT 4182</strain>
    </source>
</reference>
<evidence type="ECO:0000313" key="2">
    <source>
        <dbReference type="EMBL" id="KIO19398.1"/>
    </source>
</evidence>